<dbReference type="EMBL" id="CCXZ01000139">
    <property type="protein sequence ID" value="CEG16625.1"/>
    <property type="molecule type" value="Genomic_DNA"/>
</dbReference>
<dbReference type="Proteomes" id="UP000052230">
    <property type="component" value="Unassembled WGS sequence"/>
</dbReference>
<accession>A0A0U5BTP2</accession>
<evidence type="ECO:0000313" key="2">
    <source>
        <dbReference type="Proteomes" id="UP000052230"/>
    </source>
</evidence>
<dbReference type="AlphaFoldDB" id="A0A0U5BTP2"/>
<proteinExistence type="predicted"/>
<keyword evidence="2" id="KW-1185">Reference proteome</keyword>
<gene>
    <name evidence="1" type="ORF">XAC3562_450044</name>
</gene>
<name>A0A0U5BTP2_XANCI</name>
<comment type="caution">
    <text evidence="1">The sequence shown here is derived from an EMBL/GenBank/DDBJ whole genome shotgun (WGS) entry which is preliminary data.</text>
</comment>
<evidence type="ECO:0000313" key="1">
    <source>
        <dbReference type="EMBL" id="CEG16625.1"/>
    </source>
</evidence>
<reference evidence="1 2" key="1">
    <citation type="submission" date="2014-09" db="EMBL/GenBank/DDBJ databases">
        <authorList>
            <person name="Regsiter A."/>
        </authorList>
    </citation>
    <scope>NUCLEOTIDE SEQUENCE [LARGE SCALE GENOMIC DNA]</scope>
</reference>
<protein>
    <submittedName>
        <fullName evidence="1">Uncharacterized protein</fullName>
    </submittedName>
</protein>
<organism evidence="1 2">
    <name type="scientific">Xanthomonas citri pv. citri</name>
    <dbReference type="NCBI Taxonomy" id="611301"/>
    <lineage>
        <taxon>Bacteria</taxon>
        <taxon>Pseudomonadati</taxon>
        <taxon>Pseudomonadota</taxon>
        <taxon>Gammaproteobacteria</taxon>
        <taxon>Lysobacterales</taxon>
        <taxon>Lysobacteraceae</taxon>
        <taxon>Xanthomonas</taxon>
    </lineage>
</organism>
<sequence>MLEFHTVRLIFLVYHADISDIAFHSDFNPSIL</sequence>